<name>A0A0X3PK51_SCHSO</name>
<keyword evidence="1" id="KW-0472">Membrane</keyword>
<dbReference type="AlphaFoldDB" id="A0A0X3PK51"/>
<protein>
    <submittedName>
        <fullName evidence="3">Uncharacterized protein</fullName>
    </submittedName>
</protein>
<reference evidence="3" key="1">
    <citation type="submission" date="2016-01" db="EMBL/GenBank/DDBJ databases">
        <title>Reference transcriptome for the parasite Schistocephalus solidus: insights into the molecular evolution of parasitism.</title>
        <authorList>
            <person name="Hebert F.O."/>
            <person name="Grambauer S."/>
            <person name="Barber I."/>
            <person name="Landry C.R."/>
            <person name="Aubin-Horth N."/>
        </authorList>
    </citation>
    <scope>NUCLEOTIDE SEQUENCE</scope>
</reference>
<dbReference type="EMBL" id="GEEE01012834">
    <property type="protein sequence ID" value="JAP50391.1"/>
    <property type="molecule type" value="Transcribed_RNA"/>
</dbReference>
<feature type="chain" id="PRO_5007440441" evidence="2">
    <location>
        <begin position="19"/>
        <end position="110"/>
    </location>
</feature>
<evidence type="ECO:0000256" key="2">
    <source>
        <dbReference type="SAM" id="SignalP"/>
    </source>
</evidence>
<feature type="transmembrane region" description="Helical" evidence="1">
    <location>
        <begin position="68"/>
        <end position="89"/>
    </location>
</feature>
<feature type="signal peptide" evidence="2">
    <location>
        <begin position="1"/>
        <end position="18"/>
    </location>
</feature>
<keyword evidence="1" id="KW-0812">Transmembrane</keyword>
<dbReference type="EMBL" id="GEEE01012998">
    <property type="protein sequence ID" value="JAP50227.1"/>
    <property type="molecule type" value="Transcribed_RNA"/>
</dbReference>
<sequence length="110" mass="13350">HLTFHFQICRVCIRLIFGASFGTKNRANQKVTKGLLPIRVLLSTRFHFPFFFTRTIFHFDSCIDSPRWWRVLIFWLLLNFFLKSVITFIKSNHVSPFYTKYFIKKFHLQD</sequence>
<dbReference type="EMBL" id="GEEE01006389">
    <property type="protein sequence ID" value="JAP56836.1"/>
    <property type="molecule type" value="Transcribed_RNA"/>
</dbReference>
<keyword evidence="2" id="KW-0732">Signal</keyword>
<gene>
    <name evidence="3" type="ORF">TR91016</name>
</gene>
<evidence type="ECO:0000256" key="1">
    <source>
        <dbReference type="SAM" id="Phobius"/>
    </source>
</evidence>
<proteinExistence type="predicted"/>
<feature type="non-terminal residue" evidence="3">
    <location>
        <position position="1"/>
    </location>
</feature>
<organism evidence="3">
    <name type="scientific">Schistocephalus solidus</name>
    <name type="common">Tapeworm</name>
    <dbReference type="NCBI Taxonomy" id="70667"/>
    <lineage>
        <taxon>Eukaryota</taxon>
        <taxon>Metazoa</taxon>
        <taxon>Spiralia</taxon>
        <taxon>Lophotrochozoa</taxon>
        <taxon>Platyhelminthes</taxon>
        <taxon>Cestoda</taxon>
        <taxon>Eucestoda</taxon>
        <taxon>Diphyllobothriidea</taxon>
        <taxon>Diphyllobothriidae</taxon>
        <taxon>Schistocephalus</taxon>
    </lineage>
</organism>
<accession>A0A0X3PK51</accession>
<evidence type="ECO:0000313" key="3">
    <source>
        <dbReference type="EMBL" id="JAP50227.1"/>
    </source>
</evidence>
<keyword evidence="1" id="KW-1133">Transmembrane helix</keyword>